<dbReference type="NCBIfam" id="TIGR00434">
    <property type="entry name" value="cysH"/>
    <property type="match status" value="1"/>
</dbReference>
<feature type="active site" description="Nucleophile; cysteine thiosulfonate intermediate" evidence="4">
    <location>
        <position position="232"/>
    </location>
</feature>
<keyword evidence="2 4" id="KW-0560">Oxidoreductase</keyword>
<dbReference type="GO" id="GO:0070814">
    <property type="term" value="P:hydrogen sulfide biosynthetic process"/>
    <property type="evidence" value="ECO:0007669"/>
    <property type="project" value="UniProtKB-UniRule"/>
</dbReference>
<name>A0A533I888_PARDE</name>
<comment type="similarity">
    <text evidence="1 4">Belongs to the PAPS reductase family. CysH subfamily.</text>
</comment>
<evidence type="ECO:0000256" key="3">
    <source>
        <dbReference type="ARBA" id="ARBA00024327"/>
    </source>
</evidence>
<dbReference type="AlphaFoldDB" id="A0A533I888"/>
<accession>A0A533I888</accession>
<organism evidence="6 7">
    <name type="scientific">Paracoccus denitrificans</name>
    <dbReference type="NCBI Taxonomy" id="266"/>
    <lineage>
        <taxon>Bacteria</taxon>
        <taxon>Pseudomonadati</taxon>
        <taxon>Pseudomonadota</taxon>
        <taxon>Alphaproteobacteria</taxon>
        <taxon>Rhodobacterales</taxon>
        <taxon>Paracoccaceae</taxon>
        <taxon>Paracoccus</taxon>
    </lineage>
</organism>
<comment type="subcellular location">
    <subcellularLocation>
        <location evidence="4">Cytoplasm</location>
    </subcellularLocation>
</comment>
<dbReference type="HAMAP" id="MF_00063">
    <property type="entry name" value="CysH"/>
    <property type="match status" value="1"/>
</dbReference>
<dbReference type="PROSITE" id="PS00012">
    <property type="entry name" value="PHOSPHOPANTETHEINE"/>
    <property type="match status" value="1"/>
</dbReference>
<feature type="binding site" evidence="4">
    <location>
        <position position="124"/>
    </location>
    <ligand>
        <name>[4Fe-4S] cluster</name>
        <dbReference type="ChEBI" id="CHEBI:49883"/>
    </ligand>
</feature>
<feature type="binding site" evidence="4">
    <location>
        <position position="206"/>
    </location>
    <ligand>
        <name>[4Fe-4S] cluster</name>
        <dbReference type="ChEBI" id="CHEBI:49883"/>
    </ligand>
</feature>
<feature type="binding site" evidence="4">
    <location>
        <position position="209"/>
    </location>
    <ligand>
        <name>[4Fe-4S] cluster</name>
        <dbReference type="ChEBI" id="CHEBI:49883"/>
    </ligand>
</feature>
<dbReference type="NCBIfam" id="NF002537">
    <property type="entry name" value="PRK02090.1"/>
    <property type="match status" value="1"/>
</dbReference>
<dbReference type="GO" id="GO:0046872">
    <property type="term" value="F:metal ion binding"/>
    <property type="evidence" value="ECO:0007669"/>
    <property type="project" value="UniProtKB-KW"/>
</dbReference>
<dbReference type="EMBL" id="VAFL01000006">
    <property type="protein sequence ID" value="TKW66737.1"/>
    <property type="molecule type" value="Genomic_DNA"/>
</dbReference>
<comment type="caution">
    <text evidence="6">The sequence shown here is derived from an EMBL/GenBank/DDBJ whole genome shotgun (WGS) entry which is preliminary data.</text>
</comment>
<keyword evidence="4" id="KW-0479">Metal-binding</keyword>
<evidence type="ECO:0000256" key="1">
    <source>
        <dbReference type="ARBA" id="ARBA00009732"/>
    </source>
</evidence>
<dbReference type="GO" id="GO:0043866">
    <property type="term" value="F:adenylyl-sulfate reductase (thioredoxin) activity"/>
    <property type="evidence" value="ECO:0007669"/>
    <property type="project" value="UniProtKB-EC"/>
</dbReference>
<dbReference type="Proteomes" id="UP000315344">
    <property type="component" value="Unassembled WGS sequence"/>
</dbReference>
<gene>
    <name evidence="4" type="primary">cysH</name>
    <name evidence="6" type="ORF">DI616_09615</name>
</gene>
<dbReference type="GO" id="GO:0004604">
    <property type="term" value="F:phosphoadenylyl-sulfate reductase (thioredoxin) activity"/>
    <property type="evidence" value="ECO:0007669"/>
    <property type="project" value="UniProtKB-UniRule"/>
</dbReference>
<comment type="function">
    <text evidence="4">Catalyzes the formation of sulfite from adenosine 5'-phosphosulfate (APS) using thioredoxin as an electron donor.</text>
</comment>
<evidence type="ECO:0000313" key="6">
    <source>
        <dbReference type="EMBL" id="TKW66737.1"/>
    </source>
</evidence>
<protein>
    <recommendedName>
        <fullName evidence="4">Adenosine 5'-phosphosulfate reductase</fullName>
        <shortName evidence="4">APS reductase</shortName>
        <ecNumber evidence="4">1.8.4.10</ecNumber>
    </recommendedName>
    <alternativeName>
        <fullName evidence="4">5'-adenylylsulfate reductase</fullName>
    </alternativeName>
    <alternativeName>
        <fullName evidence="4">Thioredoxin-dependent 5'-adenylylsulfate reductase</fullName>
    </alternativeName>
</protein>
<dbReference type="GO" id="GO:0005737">
    <property type="term" value="C:cytoplasm"/>
    <property type="evidence" value="ECO:0007669"/>
    <property type="project" value="UniProtKB-SubCell"/>
</dbReference>
<dbReference type="InterPro" id="IPR002500">
    <property type="entry name" value="PAPS_reduct_dom"/>
</dbReference>
<keyword evidence="4" id="KW-0963">Cytoplasm</keyword>
<evidence type="ECO:0000256" key="2">
    <source>
        <dbReference type="ARBA" id="ARBA00023002"/>
    </source>
</evidence>
<comment type="cofactor">
    <cofactor evidence="4">
        <name>[4Fe-4S] cluster</name>
        <dbReference type="ChEBI" id="CHEBI:49883"/>
    </cofactor>
    <text evidence="4">Binds 1 [4Fe-4S] cluster per subunit.</text>
</comment>
<comment type="pathway">
    <text evidence="3 4">Sulfur metabolism; hydrogen sulfide biosynthesis; sulfite from sulfate.</text>
</comment>
<keyword evidence="4" id="KW-0408">Iron</keyword>
<dbReference type="EC" id="1.8.4.10" evidence="4"/>
<dbReference type="Pfam" id="PF06073">
    <property type="entry name" value="DUF934"/>
    <property type="match status" value="1"/>
</dbReference>
<proteinExistence type="inferred from homology"/>
<dbReference type="InterPro" id="IPR008318">
    <property type="entry name" value="UCP030820"/>
</dbReference>
<dbReference type="PANTHER" id="PTHR46509">
    <property type="entry name" value="PHOSPHOADENOSINE PHOSPHOSULFATE REDUCTASE"/>
    <property type="match status" value="1"/>
</dbReference>
<dbReference type="Gene3D" id="3.40.50.620">
    <property type="entry name" value="HUPs"/>
    <property type="match status" value="1"/>
</dbReference>
<sequence>MAQVVTIPTRAARIAALNQRYKHHAAIRVLRDALSDPELGRVAMVSSFGADSVALLHMISLIDRDTPVLFIDTQMLFPETLAYQSEVAAKLGLTDIRIIRAAPVALAAQDPDGDLHKRDTDACCDLRKTVPLNKALAGYDSWITGRKRFQGASRADLEFFEADPAGDRIKINPLAHWTSQDVIDYIVNNDLPRHPLVAQGYPSIGCQPCTSPVAEGEDPRAGRWRGQEKTECGIHFVNGKMQRVVPAEFVPREGQPVIVRDSGFGPDNFDGEVLDLAPDADLDDPAVNFQDAEMIRIAFPSFSDGRGFTLARRLRVAGFKGRLRAQGHVIADQFPMARRSGFDEVEIDFDLARRQPWELWKRSSEVAPSYLTRLGRSA</sequence>
<dbReference type="InterPro" id="IPR006162">
    <property type="entry name" value="Ppantetheine_attach_site"/>
</dbReference>
<evidence type="ECO:0000256" key="4">
    <source>
        <dbReference type="HAMAP-Rule" id="MF_00063"/>
    </source>
</evidence>
<feature type="domain" description="Phosphoadenosine phosphosulphate reductase" evidence="5">
    <location>
        <begin position="42"/>
        <end position="212"/>
    </location>
</feature>
<dbReference type="SUPFAM" id="SSF52402">
    <property type="entry name" value="Adenine nucleotide alpha hydrolases-like"/>
    <property type="match status" value="1"/>
</dbReference>
<evidence type="ECO:0000259" key="5">
    <source>
        <dbReference type="Pfam" id="PF01507"/>
    </source>
</evidence>
<dbReference type="GO" id="GO:0019379">
    <property type="term" value="P:sulfate assimilation, phosphoadenylyl sulfate reduction by phosphoadenylyl-sulfate reductase (thioredoxin)"/>
    <property type="evidence" value="ECO:0007669"/>
    <property type="project" value="UniProtKB-UniRule"/>
</dbReference>
<dbReference type="Pfam" id="PF01507">
    <property type="entry name" value="PAPS_reduct"/>
    <property type="match status" value="1"/>
</dbReference>
<dbReference type="InterPro" id="IPR014729">
    <property type="entry name" value="Rossmann-like_a/b/a_fold"/>
</dbReference>
<evidence type="ECO:0000313" key="7">
    <source>
        <dbReference type="Proteomes" id="UP000315344"/>
    </source>
</evidence>
<feature type="binding site" evidence="4">
    <location>
        <position position="123"/>
    </location>
    <ligand>
        <name>[4Fe-4S] cluster</name>
        <dbReference type="ChEBI" id="CHEBI:49883"/>
    </ligand>
</feature>
<dbReference type="InterPro" id="IPR004511">
    <property type="entry name" value="PAPS/APS_Rdtase"/>
</dbReference>
<comment type="catalytic activity">
    <reaction evidence="4">
        <text>[thioredoxin]-disulfide + sulfite + AMP + 2 H(+) = adenosine 5'-phosphosulfate + [thioredoxin]-dithiol</text>
        <dbReference type="Rhea" id="RHEA:21976"/>
        <dbReference type="Rhea" id="RHEA-COMP:10698"/>
        <dbReference type="Rhea" id="RHEA-COMP:10700"/>
        <dbReference type="ChEBI" id="CHEBI:15378"/>
        <dbReference type="ChEBI" id="CHEBI:17359"/>
        <dbReference type="ChEBI" id="CHEBI:29950"/>
        <dbReference type="ChEBI" id="CHEBI:50058"/>
        <dbReference type="ChEBI" id="CHEBI:58243"/>
        <dbReference type="ChEBI" id="CHEBI:456215"/>
        <dbReference type="EC" id="1.8.4.10"/>
    </reaction>
</comment>
<dbReference type="PANTHER" id="PTHR46509:SF1">
    <property type="entry name" value="PHOSPHOADENOSINE PHOSPHOSULFATE REDUCTASE"/>
    <property type="match status" value="1"/>
</dbReference>
<reference evidence="6 7" key="1">
    <citation type="journal article" date="2017" name="Nat. Commun.">
        <title>In situ click chemistry generation of cyclooxygenase-2 inhibitors.</title>
        <authorList>
            <person name="Bhardwaj A."/>
            <person name="Kaur J."/>
            <person name="Wuest M."/>
            <person name="Wuest F."/>
        </authorList>
    </citation>
    <scope>NUCLEOTIDE SEQUENCE [LARGE SCALE GENOMIC DNA]</scope>
    <source>
        <strain evidence="6">S2_012_000_R3_94</strain>
    </source>
</reference>
<dbReference type="CDD" id="cd23945">
    <property type="entry name" value="PAPS_reductase"/>
    <property type="match status" value="1"/>
</dbReference>
<keyword evidence="4" id="KW-0411">Iron-sulfur</keyword>
<dbReference type="GO" id="GO:0051539">
    <property type="term" value="F:4 iron, 4 sulfur cluster binding"/>
    <property type="evidence" value="ECO:0007669"/>
    <property type="project" value="UniProtKB-UniRule"/>
</dbReference>